<dbReference type="EMBL" id="JH993001">
    <property type="protein sequence ID" value="EKX45023.1"/>
    <property type="molecule type" value="Genomic_DNA"/>
</dbReference>
<reference evidence="2" key="3">
    <citation type="submission" date="2015-06" db="UniProtKB">
        <authorList>
            <consortium name="EnsemblProtists"/>
        </authorList>
    </citation>
    <scope>IDENTIFICATION</scope>
</reference>
<dbReference type="EnsemblProtists" id="EKX45023">
    <property type="protein sequence ID" value="EKX45023"/>
    <property type="gene ID" value="GUITHDRAFT_139300"/>
</dbReference>
<dbReference type="AlphaFoldDB" id="L1J8Z0"/>
<proteinExistence type="predicted"/>
<gene>
    <name evidence="1" type="ORF">GUITHDRAFT_139300</name>
</gene>
<dbReference type="PaxDb" id="55529-EKX45023"/>
<evidence type="ECO:0000313" key="2">
    <source>
        <dbReference type="EnsemblProtists" id="EKX45023"/>
    </source>
</evidence>
<dbReference type="GeneID" id="17301796"/>
<evidence type="ECO:0000313" key="1">
    <source>
        <dbReference type="EMBL" id="EKX45023.1"/>
    </source>
</evidence>
<reference evidence="1 3" key="1">
    <citation type="journal article" date="2012" name="Nature">
        <title>Algal genomes reveal evolutionary mosaicism and the fate of nucleomorphs.</title>
        <authorList>
            <consortium name="DOE Joint Genome Institute"/>
            <person name="Curtis B.A."/>
            <person name="Tanifuji G."/>
            <person name="Burki F."/>
            <person name="Gruber A."/>
            <person name="Irimia M."/>
            <person name="Maruyama S."/>
            <person name="Arias M.C."/>
            <person name="Ball S.G."/>
            <person name="Gile G.H."/>
            <person name="Hirakawa Y."/>
            <person name="Hopkins J.F."/>
            <person name="Kuo A."/>
            <person name="Rensing S.A."/>
            <person name="Schmutz J."/>
            <person name="Symeonidi A."/>
            <person name="Elias M."/>
            <person name="Eveleigh R.J."/>
            <person name="Herman E.K."/>
            <person name="Klute M.J."/>
            <person name="Nakayama T."/>
            <person name="Obornik M."/>
            <person name="Reyes-Prieto A."/>
            <person name="Armbrust E.V."/>
            <person name="Aves S.J."/>
            <person name="Beiko R.G."/>
            <person name="Coutinho P."/>
            <person name="Dacks J.B."/>
            <person name="Durnford D.G."/>
            <person name="Fast N.M."/>
            <person name="Green B.R."/>
            <person name="Grisdale C.J."/>
            <person name="Hempel F."/>
            <person name="Henrissat B."/>
            <person name="Hoppner M.P."/>
            <person name="Ishida K."/>
            <person name="Kim E."/>
            <person name="Koreny L."/>
            <person name="Kroth P.G."/>
            <person name="Liu Y."/>
            <person name="Malik S.B."/>
            <person name="Maier U.G."/>
            <person name="McRose D."/>
            <person name="Mock T."/>
            <person name="Neilson J.A."/>
            <person name="Onodera N.T."/>
            <person name="Poole A.M."/>
            <person name="Pritham E.J."/>
            <person name="Richards T.A."/>
            <person name="Rocap G."/>
            <person name="Roy S.W."/>
            <person name="Sarai C."/>
            <person name="Schaack S."/>
            <person name="Shirato S."/>
            <person name="Slamovits C.H."/>
            <person name="Spencer D.F."/>
            <person name="Suzuki S."/>
            <person name="Worden A.Z."/>
            <person name="Zauner S."/>
            <person name="Barry K."/>
            <person name="Bell C."/>
            <person name="Bharti A.K."/>
            <person name="Crow J.A."/>
            <person name="Grimwood J."/>
            <person name="Kramer R."/>
            <person name="Lindquist E."/>
            <person name="Lucas S."/>
            <person name="Salamov A."/>
            <person name="McFadden G.I."/>
            <person name="Lane C.E."/>
            <person name="Keeling P.J."/>
            <person name="Gray M.W."/>
            <person name="Grigoriev I.V."/>
            <person name="Archibald J.M."/>
        </authorList>
    </citation>
    <scope>NUCLEOTIDE SEQUENCE</scope>
    <source>
        <strain evidence="1 3">CCMP2712</strain>
    </source>
</reference>
<keyword evidence="3" id="KW-1185">Reference proteome</keyword>
<sequence>MIPLLSLQQLSQKRNDGTTLAMNSLLPLTYAGGGFVCLTPDSIPVQLVPISILAQPNLSSKTDDRFPSVAEQMWMSQVPMVLMDAGGNLLMEPDKQMQSFASEVSLVNRVEGSSPKSQSVGQDMNAIEIPDLKEIVKSATKDPSASIILSRDQVTKPIIATPQYRSSCTAGMDLAKYLDHCNQAQNNIEALRLKAVQIFHEKQGKKEVQATPVSCCATPLAQNAPSFASFLCNGNGKANTYGGGSFQKYEPKKPERVSVECSYCSRSFVSMHALDVHLSRNPTCKSKRDATVRVSVFSQIAAAEKSNGLNHEAHLICKLEDQNHESRQTSTCDDARNNLPKLAAMTDANDSTVQKLPGTKSILQTLAHFAESLAPMGMGKLSEQHPSMLPMKRKACDSDIVGQASVSMVAHASYIDSEAQPGVDDISAEMAEETPSAVLKKKRTRLPPMASMTRFEEVVLDFPFDVRAALARIQSPAAFFSTCSLDIFKRHMKFGKLGGTVIKNYFTLPSESFEPMMHNPLKIPEFEEFGVQIGSTDFQELKVFNRMLLCKKRFLDINRRAVSKRSKMKKSLDRIQMNQAPVEDGN</sequence>
<evidence type="ECO:0000313" key="3">
    <source>
        <dbReference type="Proteomes" id="UP000011087"/>
    </source>
</evidence>
<protein>
    <submittedName>
        <fullName evidence="1 2">Uncharacterized protein</fullName>
    </submittedName>
</protein>
<dbReference type="Proteomes" id="UP000011087">
    <property type="component" value="Unassembled WGS sequence"/>
</dbReference>
<accession>L1J8Z0</accession>
<name>L1J8Z0_GUITC</name>
<organism evidence="1">
    <name type="scientific">Guillardia theta (strain CCMP2712)</name>
    <name type="common">Cryptophyte</name>
    <dbReference type="NCBI Taxonomy" id="905079"/>
    <lineage>
        <taxon>Eukaryota</taxon>
        <taxon>Cryptophyceae</taxon>
        <taxon>Pyrenomonadales</taxon>
        <taxon>Geminigeraceae</taxon>
        <taxon>Guillardia</taxon>
    </lineage>
</organism>
<dbReference type="KEGG" id="gtt:GUITHDRAFT_139300"/>
<dbReference type="RefSeq" id="XP_005832003.1">
    <property type="nucleotide sequence ID" value="XM_005831946.1"/>
</dbReference>
<reference evidence="3" key="2">
    <citation type="submission" date="2012-11" db="EMBL/GenBank/DDBJ databases">
        <authorList>
            <person name="Kuo A."/>
            <person name="Curtis B.A."/>
            <person name="Tanifuji G."/>
            <person name="Burki F."/>
            <person name="Gruber A."/>
            <person name="Irimia M."/>
            <person name="Maruyama S."/>
            <person name="Arias M.C."/>
            <person name="Ball S.G."/>
            <person name="Gile G.H."/>
            <person name="Hirakawa Y."/>
            <person name="Hopkins J.F."/>
            <person name="Rensing S.A."/>
            <person name="Schmutz J."/>
            <person name="Symeonidi A."/>
            <person name="Elias M."/>
            <person name="Eveleigh R.J."/>
            <person name="Herman E.K."/>
            <person name="Klute M.J."/>
            <person name="Nakayama T."/>
            <person name="Obornik M."/>
            <person name="Reyes-Prieto A."/>
            <person name="Armbrust E.V."/>
            <person name="Aves S.J."/>
            <person name="Beiko R.G."/>
            <person name="Coutinho P."/>
            <person name="Dacks J.B."/>
            <person name="Durnford D.G."/>
            <person name="Fast N.M."/>
            <person name="Green B.R."/>
            <person name="Grisdale C."/>
            <person name="Hempe F."/>
            <person name="Henrissat B."/>
            <person name="Hoppner M.P."/>
            <person name="Ishida K.-I."/>
            <person name="Kim E."/>
            <person name="Koreny L."/>
            <person name="Kroth P.G."/>
            <person name="Liu Y."/>
            <person name="Malik S.-B."/>
            <person name="Maier U.G."/>
            <person name="McRose D."/>
            <person name="Mock T."/>
            <person name="Neilson J.A."/>
            <person name="Onodera N.T."/>
            <person name="Poole A.M."/>
            <person name="Pritham E.J."/>
            <person name="Richards T.A."/>
            <person name="Rocap G."/>
            <person name="Roy S.W."/>
            <person name="Sarai C."/>
            <person name="Schaack S."/>
            <person name="Shirato S."/>
            <person name="Slamovits C.H."/>
            <person name="Spencer D.F."/>
            <person name="Suzuki S."/>
            <person name="Worden A.Z."/>
            <person name="Zauner S."/>
            <person name="Barry K."/>
            <person name="Bell C."/>
            <person name="Bharti A.K."/>
            <person name="Crow J.A."/>
            <person name="Grimwood J."/>
            <person name="Kramer R."/>
            <person name="Lindquist E."/>
            <person name="Lucas S."/>
            <person name="Salamov A."/>
            <person name="McFadden G.I."/>
            <person name="Lane C.E."/>
            <person name="Keeling P.J."/>
            <person name="Gray M.W."/>
            <person name="Grigoriev I.V."/>
            <person name="Archibald J.M."/>
        </authorList>
    </citation>
    <scope>NUCLEOTIDE SEQUENCE</scope>
    <source>
        <strain evidence="3">CCMP2712</strain>
    </source>
</reference>
<dbReference type="HOGENOM" id="CLU_465758_0_0_1"/>